<protein>
    <recommendedName>
        <fullName evidence="3">Trimeric autotransporter adhesin YadA-like head domain-containing protein</fullName>
    </recommendedName>
</protein>
<sequence>MNSKIKIKKGQIEDYAVQKTGDEKLDGVKTFANSPVIPEATSKKQAVNLEQVEGLVSIPVSATQAGIINNTSLQELGGTDKTINGIKIGSGKSNLFGNTVVGKSSLDVNASGTKNTALGHEALMSNISGNCNIAIGLQSLKNSTSGAANVAIGYIGLLKNTTGSWNVAVGAQSLQESTTGNYNVGVGGSSLYSTSTGYNNTAIGSNSLKANTTGTFNTALGSNSGLETTGSKNVIIGTTIASEIGSGISTGSNNLILAPNHGVGTGITTGSGNVVLGKVNGLSPSSSNTIVIADGIGNITLSKATDGTVTLPNHTISLINADTTGKSIVTKEFLQNKTNSATTLSETATAILTADKTVNYFANTGGATTWTLPPVSDNTGKQIIIVNKGTGNISINTHAGNLELFDGAPLNAMPLIPGATYGLYCDGVHWTALY</sequence>
<accession>A0ABU1TTI2</accession>
<comment type="caution">
    <text evidence="1">The sequence shown here is derived from an EMBL/GenBank/DDBJ whole genome shotgun (WGS) entry which is preliminary data.</text>
</comment>
<name>A0ABU1TTI2_9FLAO</name>
<evidence type="ECO:0008006" key="3">
    <source>
        <dbReference type="Google" id="ProtNLM"/>
    </source>
</evidence>
<dbReference type="Proteomes" id="UP001255185">
    <property type="component" value="Unassembled WGS sequence"/>
</dbReference>
<reference evidence="1 2" key="1">
    <citation type="submission" date="2023-07" db="EMBL/GenBank/DDBJ databases">
        <title>Sorghum-associated microbial communities from plants grown in Nebraska, USA.</title>
        <authorList>
            <person name="Schachtman D."/>
        </authorList>
    </citation>
    <scope>NUCLEOTIDE SEQUENCE [LARGE SCALE GENOMIC DNA]</scope>
    <source>
        <strain evidence="1 2">3773</strain>
    </source>
</reference>
<dbReference type="RefSeq" id="WP_310027963.1">
    <property type="nucleotide sequence ID" value="NZ_JAVDVI010000016.1"/>
</dbReference>
<gene>
    <name evidence="1" type="ORF">J2X31_003208</name>
</gene>
<organism evidence="1 2">
    <name type="scientific">Flavobacterium arsenatis</name>
    <dbReference type="NCBI Taxonomy" id="1484332"/>
    <lineage>
        <taxon>Bacteria</taxon>
        <taxon>Pseudomonadati</taxon>
        <taxon>Bacteroidota</taxon>
        <taxon>Flavobacteriia</taxon>
        <taxon>Flavobacteriales</taxon>
        <taxon>Flavobacteriaceae</taxon>
        <taxon>Flavobacterium</taxon>
    </lineage>
</organism>
<evidence type="ECO:0000313" key="1">
    <source>
        <dbReference type="EMBL" id="MDR6969181.1"/>
    </source>
</evidence>
<evidence type="ECO:0000313" key="2">
    <source>
        <dbReference type="Proteomes" id="UP001255185"/>
    </source>
</evidence>
<proteinExistence type="predicted"/>
<keyword evidence="2" id="KW-1185">Reference proteome</keyword>
<dbReference type="EMBL" id="JAVDVI010000016">
    <property type="protein sequence ID" value="MDR6969181.1"/>
    <property type="molecule type" value="Genomic_DNA"/>
</dbReference>